<reference evidence="3" key="1">
    <citation type="submission" date="2016-10" db="EMBL/GenBank/DDBJ databases">
        <authorList>
            <person name="Varghese N."/>
            <person name="Submissions S."/>
        </authorList>
    </citation>
    <scope>NUCLEOTIDE SEQUENCE [LARGE SCALE GENOMIC DNA]</scope>
    <source>
        <strain evidence="3">DSM 21857</strain>
    </source>
</reference>
<dbReference type="EMBL" id="FORF01000007">
    <property type="protein sequence ID" value="SFI86970.1"/>
    <property type="molecule type" value="Genomic_DNA"/>
</dbReference>
<dbReference type="PROSITE" id="PS51257">
    <property type="entry name" value="PROKAR_LIPOPROTEIN"/>
    <property type="match status" value="1"/>
</dbReference>
<gene>
    <name evidence="2" type="ORF">SAMN03080618_01580</name>
</gene>
<proteinExistence type="predicted"/>
<dbReference type="RefSeq" id="WP_091520645.1">
    <property type="nucleotide sequence ID" value="NZ_FORF01000007.1"/>
</dbReference>
<protein>
    <recommendedName>
        <fullName evidence="4">Lipoprotein</fullName>
    </recommendedName>
</protein>
<evidence type="ECO:0000313" key="3">
    <source>
        <dbReference type="Proteomes" id="UP000242763"/>
    </source>
</evidence>
<sequence length="164" mass="17368">MFMQDSRAQRRHTRFALLVVSCASLMLAGCSAEAEAPQAKNLPAAGSGALETAAGRYEFTPSTCAFYEQDGIYDIEIRGPGTAPDGEKFFFELSSTANALTIGLGVDRPYASPERKIEAGRVVSQEFEIEVAGEKLTINDLVLVNQDGAPVGSGATLSIDCSTP</sequence>
<dbReference type="AlphaFoldDB" id="A0A1I3LQZ3"/>
<evidence type="ECO:0000256" key="1">
    <source>
        <dbReference type="SAM" id="SignalP"/>
    </source>
</evidence>
<evidence type="ECO:0008006" key="4">
    <source>
        <dbReference type="Google" id="ProtNLM"/>
    </source>
</evidence>
<keyword evidence="3" id="KW-1185">Reference proteome</keyword>
<dbReference type="Proteomes" id="UP000242763">
    <property type="component" value="Unassembled WGS sequence"/>
</dbReference>
<organism evidence="2 3">
    <name type="scientific">Aquamicrobium aerolatum DSM 21857</name>
    <dbReference type="NCBI Taxonomy" id="1121003"/>
    <lineage>
        <taxon>Bacteria</taxon>
        <taxon>Pseudomonadati</taxon>
        <taxon>Pseudomonadota</taxon>
        <taxon>Alphaproteobacteria</taxon>
        <taxon>Hyphomicrobiales</taxon>
        <taxon>Phyllobacteriaceae</taxon>
        <taxon>Aerobium</taxon>
    </lineage>
</organism>
<accession>A0A1I3LQZ3</accession>
<name>A0A1I3LQZ3_9HYPH</name>
<feature type="chain" id="PRO_5017180399" description="Lipoprotein" evidence="1">
    <location>
        <begin position="29"/>
        <end position="164"/>
    </location>
</feature>
<dbReference type="STRING" id="1121003.SAMN03080618_01580"/>
<evidence type="ECO:0000313" key="2">
    <source>
        <dbReference type="EMBL" id="SFI86970.1"/>
    </source>
</evidence>
<dbReference type="OrthoDB" id="8449015at2"/>
<keyword evidence="1" id="KW-0732">Signal</keyword>
<feature type="signal peptide" evidence="1">
    <location>
        <begin position="1"/>
        <end position="28"/>
    </location>
</feature>